<dbReference type="EMBL" id="CP043875">
    <property type="protein sequence ID" value="WOF17307.1"/>
    <property type="molecule type" value="Genomic_DNA"/>
</dbReference>
<keyword evidence="1" id="KW-0472">Membrane</keyword>
<accession>A0AA97FED7</accession>
<name>A0AA97FED7_9EURY</name>
<reference evidence="2 3" key="1">
    <citation type="submission" date="2019-09" db="EMBL/GenBank/DDBJ databases">
        <title>The complete genome of Methanoplanus sp. FWC-SCC4.</title>
        <authorList>
            <person name="Chen S.-C."/>
            <person name="Zhou Y.-Z."/>
            <person name="Lai M.-C."/>
        </authorList>
    </citation>
    <scope>NUCLEOTIDE SEQUENCE [LARGE SCALE GENOMIC DNA]</scope>
    <source>
        <strain evidence="2 3">FWC-SCC4</strain>
    </source>
</reference>
<keyword evidence="1" id="KW-1133">Transmembrane helix</keyword>
<feature type="transmembrane region" description="Helical" evidence="1">
    <location>
        <begin position="117"/>
        <end position="139"/>
    </location>
</feature>
<dbReference type="InterPro" id="IPR007272">
    <property type="entry name" value="Sulf_transp_TsuA/YedE"/>
</dbReference>
<dbReference type="Pfam" id="PF04143">
    <property type="entry name" value="Sulf_transp"/>
    <property type="match status" value="1"/>
</dbReference>
<dbReference type="Proteomes" id="UP001301797">
    <property type="component" value="Chromosome"/>
</dbReference>
<sequence>MFSELHENKKAQLIIGFFIGMAFGSLLFIGGVTKYDVIIGQLLLTDFTVIKIMLTAVVVGMIGVYAMKSKGVVELHPKPGSFGSTVLGGIIFGAGFAVLGYCPGTVAGAVGGGSLDALFGGVFGILIGAGIFAWIYPSIYEKILARGEFKTETIPEALHLNSRIVVIVFLVFILSVLAGLEYFGL</sequence>
<evidence type="ECO:0000256" key="1">
    <source>
        <dbReference type="SAM" id="Phobius"/>
    </source>
</evidence>
<feature type="transmembrane region" description="Helical" evidence="1">
    <location>
        <begin position="38"/>
        <end position="65"/>
    </location>
</feature>
<dbReference type="KEGG" id="mefw:F1737_06530"/>
<gene>
    <name evidence="2" type="ORF">F1737_06530</name>
</gene>
<feature type="transmembrane region" description="Helical" evidence="1">
    <location>
        <begin position="12"/>
        <end position="32"/>
    </location>
</feature>
<proteinExistence type="predicted"/>
<evidence type="ECO:0000313" key="3">
    <source>
        <dbReference type="Proteomes" id="UP001301797"/>
    </source>
</evidence>
<dbReference type="AlphaFoldDB" id="A0AA97FED7"/>
<feature type="transmembrane region" description="Helical" evidence="1">
    <location>
        <begin position="160"/>
        <end position="180"/>
    </location>
</feature>
<keyword evidence="3" id="KW-1185">Reference proteome</keyword>
<organism evidence="2 3">
    <name type="scientific">Methanochimaera problematica</name>
    <dbReference type="NCBI Taxonomy" id="2609417"/>
    <lineage>
        <taxon>Archaea</taxon>
        <taxon>Methanobacteriati</taxon>
        <taxon>Methanobacteriota</taxon>
        <taxon>Stenosarchaea group</taxon>
        <taxon>Methanomicrobia</taxon>
        <taxon>Methanomicrobiales</taxon>
        <taxon>Methanomicrobiaceae</taxon>
        <taxon>Methanochimaera</taxon>
    </lineage>
</organism>
<keyword evidence="1" id="KW-0812">Transmembrane</keyword>
<evidence type="ECO:0000313" key="2">
    <source>
        <dbReference type="EMBL" id="WOF17307.1"/>
    </source>
</evidence>
<protein>
    <submittedName>
        <fullName evidence="2">YeeE/YedE family protein</fullName>
    </submittedName>
</protein>
<feature type="transmembrane region" description="Helical" evidence="1">
    <location>
        <begin position="86"/>
        <end position="111"/>
    </location>
</feature>